<reference evidence="1 2" key="1">
    <citation type="submission" date="2024-05" db="EMBL/GenBank/DDBJ databases">
        <title>A high-quality chromosomal-level genome assembly of Topmouth culter (Culter alburnus).</title>
        <authorList>
            <person name="Zhao H."/>
        </authorList>
    </citation>
    <scope>NUCLEOTIDE SEQUENCE [LARGE SCALE GENOMIC DNA]</scope>
    <source>
        <strain evidence="1">CATC2023</strain>
        <tissue evidence="1">Muscle</tissue>
    </source>
</reference>
<gene>
    <name evidence="1" type="ORF">ABG768_011535</name>
</gene>
<evidence type="ECO:0000313" key="1">
    <source>
        <dbReference type="EMBL" id="KAK9957272.1"/>
    </source>
</evidence>
<keyword evidence="2" id="KW-1185">Reference proteome</keyword>
<sequence>MSVVSLKYTHAESGQMSYRVEIRLIWRRSSLLRIKWNQSLSTYHLQSILGKSFILTTQLQSAIFSIWFVLFVPHYRLPLNSVHSTSIERQEGRWEKNGRGLTI</sequence>
<proteinExistence type="predicted"/>
<evidence type="ECO:0000313" key="2">
    <source>
        <dbReference type="Proteomes" id="UP001479290"/>
    </source>
</evidence>
<name>A0AAW1Z744_CULAL</name>
<accession>A0AAW1Z744</accession>
<protein>
    <submittedName>
        <fullName evidence="1">Uncharacterized protein</fullName>
    </submittedName>
</protein>
<organism evidence="1 2">
    <name type="scientific">Culter alburnus</name>
    <name type="common">Topmouth culter</name>
    <dbReference type="NCBI Taxonomy" id="194366"/>
    <lineage>
        <taxon>Eukaryota</taxon>
        <taxon>Metazoa</taxon>
        <taxon>Chordata</taxon>
        <taxon>Craniata</taxon>
        <taxon>Vertebrata</taxon>
        <taxon>Euteleostomi</taxon>
        <taxon>Actinopterygii</taxon>
        <taxon>Neopterygii</taxon>
        <taxon>Teleostei</taxon>
        <taxon>Ostariophysi</taxon>
        <taxon>Cypriniformes</taxon>
        <taxon>Xenocyprididae</taxon>
        <taxon>Xenocypridinae</taxon>
        <taxon>Culter</taxon>
    </lineage>
</organism>
<comment type="caution">
    <text evidence="1">The sequence shown here is derived from an EMBL/GenBank/DDBJ whole genome shotgun (WGS) entry which is preliminary data.</text>
</comment>
<dbReference type="Proteomes" id="UP001479290">
    <property type="component" value="Unassembled WGS sequence"/>
</dbReference>
<dbReference type="EMBL" id="JAWDJR010000019">
    <property type="protein sequence ID" value="KAK9957272.1"/>
    <property type="molecule type" value="Genomic_DNA"/>
</dbReference>
<dbReference type="AlphaFoldDB" id="A0AAW1Z744"/>